<reference evidence="2 3" key="1">
    <citation type="journal article" date="2012" name="Science">
        <title>The Paleozoic origin of enzymatic lignin decomposition reconstructed from 31 fungal genomes.</title>
        <authorList>
            <person name="Floudas D."/>
            <person name="Binder M."/>
            <person name="Riley R."/>
            <person name="Barry K."/>
            <person name="Blanchette R.A."/>
            <person name="Henrissat B."/>
            <person name="Martinez A.T."/>
            <person name="Otillar R."/>
            <person name="Spatafora J.W."/>
            <person name="Yadav J.S."/>
            <person name="Aerts A."/>
            <person name="Benoit I."/>
            <person name="Boyd A."/>
            <person name="Carlson A."/>
            <person name="Copeland A."/>
            <person name="Coutinho P.M."/>
            <person name="de Vries R.P."/>
            <person name="Ferreira P."/>
            <person name="Findley K."/>
            <person name="Foster B."/>
            <person name="Gaskell J."/>
            <person name="Glotzer D."/>
            <person name="Gorecki P."/>
            <person name="Heitman J."/>
            <person name="Hesse C."/>
            <person name="Hori C."/>
            <person name="Igarashi K."/>
            <person name="Jurgens J.A."/>
            <person name="Kallen N."/>
            <person name="Kersten P."/>
            <person name="Kohler A."/>
            <person name="Kuees U."/>
            <person name="Kumar T.K.A."/>
            <person name="Kuo A."/>
            <person name="LaButti K."/>
            <person name="Larrondo L.F."/>
            <person name="Lindquist E."/>
            <person name="Ling A."/>
            <person name="Lombard V."/>
            <person name="Lucas S."/>
            <person name="Lundell T."/>
            <person name="Martin R."/>
            <person name="McLaughlin D.J."/>
            <person name="Morgenstern I."/>
            <person name="Morin E."/>
            <person name="Murat C."/>
            <person name="Nagy L.G."/>
            <person name="Nolan M."/>
            <person name="Ohm R.A."/>
            <person name="Patyshakuliyeva A."/>
            <person name="Rokas A."/>
            <person name="Ruiz-Duenas F.J."/>
            <person name="Sabat G."/>
            <person name="Salamov A."/>
            <person name="Samejima M."/>
            <person name="Schmutz J."/>
            <person name="Slot J.C."/>
            <person name="St John F."/>
            <person name="Stenlid J."/>
            <person name="Sun H."/>
            <person name="Sun S."/>
            <person name="Syed K."/>
            <person name="Tsang A."/>
            <person name="Wiebenga A."/>
            <person name="Young D."/>
            <person name="Pisabarro A."/>
            <person name="Eastwood D.C."/>
            <person name="Martin F."/>
            <person name="Cullen D."/>
            <person name="Grigoriev I.V."/>
            <person name="Hibbett D.S."/>
        </authorList>
    </citation>
    <scope>NUCLEOTIDE SEQUENCE</scope>
    <source>
        <strain evidence="3">FP-58527</strain>
    </source>
</reference>
<evidence type="ECO:0000313" key="3">
    <source>
        <dbReference type="Proteomes" id="UP000015241"/>
    </source>
</evidence>
<name>S8ETN7_FOMSC</name>
<accession>S8ETN7</accession>
<dbReference type="EMBL" id="KE504299">
    <property type="protein sequence ID" value="EPS93105.1"/>
    <property type="molecule type" value="Genomic_DNA"/>
</dbReference>
<feature type="compositionally biased region" description="Polar residues" evidence="1">
    <location>
        <begin position="53"/>
        <end position="67"/>
    </location>
</feature>
<dbReference type="InParanoid" id="S8ETN7"/>
<dbReference type="Proteomes" id="UP000015241">
    <property type="component" value="Unassembled WGS sequence"/>
</dbReference>
<evidence type="ECO:0000256" key="1">
    <source>
        <dbReference type="SAM" id="MobiDB-lite"/>
    </source>
</evidence>
<dbReference type="HOGENOM" id="CLU_2812372_0_0_1"/>
<proteinExistence type="predicted"/>
<dbReference type="AlphaFoldDB" id="S8ETN7"/>
<organism evidence="2 3">
    <name type="scientific">Fomitopsis schrenkii</name>
    <name type="common">Brown rot fungus</name>
    <dbReference type="NCBI Taxonomy" id="2126942"/>
    <lineage>
        <taxon>Eukaryota</taxon>
        <taxon>Fungi</taxon>
        <taxon>Dikarya</taxon>
        <taxon>Basidiomycota</taxon>
        <taxon>Agaricomycotina</taxon>
        <taxon>Agaricomycetes</taxon>
        <taxon>Polyporales</taxon>
        <taxon>Fomitopsis</taxon>
    </lineage>
</organism>
<feature type="region of interest" description="Disordered" evidence="1">
    <location>
        <begin position="20"/>
        <end position="67"/>
    </location>
</feature>
<evidence type="ECO:0000313" key="2">
    <source>
        <dbReference type="EMBL" id="EPS93105.1"/>
    </source>
</evidence>
<protein>
    <submittedName>
        <fullName evidence="2">Uncharacterized protein</fullName>
    </submittedName>
</protein>
<keyword evidence="3" id="KW-1185">Reference proteome</keyword>
<gene>
    <name evidence="2" type="ORF">FOMPIDRAFT_1026629</name>
</gene>
<sequence>MHTRRTQEVDISRIGRRMPRLSSHCRSGSTKLRLSRASMGAGRPGDFAHPRQMPQQLTCGRGTRSTG</sequence>